<keyword evidence="9" id="KW-0479">Metal-binding</keyword>
<dbReference type="EMBL" id="FNVS01000016">
    <property type="protein sequence ID" value="SEG13185.1"/>
    <property type="molecule type" value="Genomic_DNA"/>
</dbReference>
<keyword evidence="7 9" id="KW-0472">Membrane</keyword>
<keyword evidence="12" id="KW-1185">Reference proteome</keyword>
<dbReference type="SUPFAM" id="SSF54631">
    <property type="entry name" value="CBS-domain pair"/>
    <property type="match status" value="1"/>
</dbReference>
<dbReference type="PANTHER" id="PTHR43773">
    <property type="entry name" value="MAGNESIUM TRANSPORTER MGTE"/>
    <property type="match status" value="1"/>
</dbReference>
<dbReference type="GO" id="GO:0015095">
    <property type="term" value="F:magnesium ion transmembrane transporter activity"/>
    <property type="evidence" value="ECO:0007669"/>
    <property type="project" value="UniProtKB-UniRule"/>
</dbReference>
<evidence type="ECO:0000256" key="3">
    <source>
        <dbReference type="ARBA" id="ARBA00022448"/>
    </source>
</evidence>
<dbReference type="SMART" id="SM00116">
    <property type="entry name" value="CBS"/>
    <property type="match status" value="2"/>
</dbReference>
<dbReference type="SUPFAM" id="SSF158791">
    <property type="entry name" value="MgtE N-terminal domain-like"/>
    <property type="match status" value="1"/>
</dbReference>
<protein>
    <recommendedName>
        <fullName evidence="9">Magnesium transporter MgtE</fullName>
    </recommendedName>
</protein>
<feature type="transmembrane region" description="Helical" evidence="9">
    <location>
        <begin position="360"/>
        <end position="380"/>
    </location>
</feature>
<keyword evidence="9" id="KW-1003">Cell membrane</keyword>
<dbReference type="GO" id="GO:0046872">
    <property type="term" value="F:metal ion binding"/>
    <property type="evidence" value="ECO:0007669"/>
    <property type="project" value="UniProtKB-KW"/>
</dbReference>
<evidence type="ECO:0000256" key="4">
    <source>
        <dbReference type="ARBA" id="ARBA00022692"/>
    </source>
</evidence>
<dbReference type="Proteomes" id="UP000236725">
    <property type="component" value="Unassembled WGS sequence"/>
</dbReference>
<feature type="transmembrane region" description="Helical" evidence="9">
    <location>
        <begin position="318"/>
        <end position="339"/>
    </location>
</feature>
<keyword evidence="6 9" id="KW-1133">Transmembrane helix</keyword>
<evidence type="ECO:0000256" key="6">
    <source>
        <dbReference type="ARBA" id="ARBA00022989"/>
    </source>
</evidence>
<evidence type="ECO:0000259" key="10">
    <source>
        <dbReference type="PROSITE" id="PS51371"/>
    </source>
</evidence>
<comment type="similarity">
    <text evidence="2 9">Belongs to the SLC41A transporter family.</text>
</comment>
<dbReference type="InterPro" id="IPR000644">
    <property type="entry name" value="CBS_dom"/>
</dbReference>
<comment type="subcellular location">
    <subcellularLocation>
        <location evidence="9">Cell membrane</location>
        <topology evidence="9">Multi-pass membrane protein</topology>
    </subcellularLocation>
    <subcellularLocation>
        <location evidence="1">Membrane</location>
        <topology evidence="1">Multi-pass membrane protein</topology>
    </subcellularLocation>
</comment>
<feature type="transmembrane region" description="Helical" evidence="9">
    <location>
        <begin position="286"/>
        <end position="306"/>
    </location>
</feature>
<proteinExistence type="inferred from homology"/>
<dbReference type="InterPro" id="IPR006668">
    <property type="entry name" value="Mg_transptr_MgtE_intracell_dom"/>
</dbReference>
<name>A0A8G2F536_9BACT</name>
<dbReference type="Gene3D" id="1.10.357.20">
    <property type="entry name" value="SLC41 divalent cation transporters, integral membrane domain"/>
    <property type="match status" value="1"/>
</dbReference>
<dbReference type="InterPro" id="IPR036739">
    <property type="entry name" value="SLC41_membr_dom_sf"/>
</dbReference>
<dbReference type="InterPro" id="IPR046342">
    <property type="entry name" value="CBS_dom_sf"/>
</dbReference>
<keyword evidence="5 9" id="KW-0460">Magnesium</keyword>
<keyword evidence="3 9" id="KW-0813">Transport</keyword>
<evidence type="ECO:0000256" key="8">
    <source>
        <dbReference type="PROSITE-ProRule" id="PRU00703"/>
    </source>
</evidence>
<dbReference type="SUPFAM" id="SSF161093">
    <property type="entry name" value="MgtE membrane domain-like"/>
    <property type="match status" value="1"/>
</dbReference>
<dbReference type="InterPro" id="IPR006669">
    <property type="entry name" value="MgtE_transporter"/>
</dbReference>
<reference evidence="11 12" key="1">
    <citation type="submission" date="2016-10" db="EMBL/GenBank/DDBJ databases">
        <authorList>
            <person name="Varghese N."/>
            <person name="Submissions S."/>
        </authorList>
    </citation>
    <scope>NUCLEOTIDE SEQUENCE [LARGE SCALE GENOMIC DNA]</scope>
    <source>
        <strain evidence="11 12">DSM 29073</strain>
    </source>
</reference>
<dbReference type="InterPro" id="IPR038076">
    <property type="entry name" value="MgtE_N_sf"/>
</dbReference>
<dbReference type="Pfam" id="PF01769">
    <property type="entry name" value="MgtE"/>
    <property type="match status" value="1"/>
</dbReference>
<dbReference type="Pfam" id="PF00571">
    <property type="entry name" value="CBS"/>
    <property type="match status" value="2"/>
</dbReference>
<dbReference type="Pfam" id="PF03448">
    <property type="entry name" value="MgtE_N"/>
    <property type="match status" value="1"/>
</dbReference>
<dbReference type="InterPro" id="IPR006667">
    <property type="entry name" value="SLC41_membr_dom"/>
</dbReference>
<dbReference type="PROSITE" id="PS51371">
    <property type="entry name" value="CBS"/>
    <property type="match status" value="1"/>
</dbReference>
<evidence type="ECO:0000256" key="9">
    <source>
        <dbReference type="RuleBase" id="RU362011"/>
    </source>
</evidence>
<dbReference type="Gene3D" id="3.10.580.10">
    <property type="entry name" value="CBS-domain"/>
    <property type="match status" value="1"/>
</dbReference>
<evidence type="ECO:0000256" key="2">
    <source>
        <dbReference type="ARBA" id="ARBA00009749"/>
    </source>
</evidence>
<dbReference type="AlphaFoldDB" id="A0A8G2F536"/>
<evidence type="ECO:0000313" key="12">
    <source>
        <dbReference type="Proteomes" id="UP000236725"/>
    </source>
</evidence>
<feature type="domain" description="CBS" evidence="10">
    <location>
        <begin position="204"/>
        <end position="260"/>
    </location>
</feature>
<evidence type="ECO:0000256" key="5">
    <source>
        <dbReference type="ARBA" id="ARBA00022842"/>
    </source>
</evidence>
<dbReference type="NCBIfam" id="TIGR00400">
    <property type="entry name" value="mgtE"/>
    <property type="match status" value="1"/>
</dbReference>
<dbReference type="RefSeq" id="WP_099463756.1">
    <property type="nucleotide sequence ID" value="NZ_FNVS01000016.1"/>
</dbReference>
<organism evidence="11 12">
    <name type="scientific">Parabacteroides chinchillae</name>
    <dbReference type="NCBI Taxonomy" id="871327"/>
    <lineage>
        <taxon>Bacteria</taxon>
        <taxon>Pseudomonadati</taxon>
        <taxon>Bacteroidota</taxon>
        <taxon>Bacteroidia</taxon>
        <taxon>Bacteroidales</taxon>
        <taxon>Tannerellaceae</taxon>
        <taxon>Parabacteroides</taxon>
    </lineage>
</organism>
<feature type="transmembrane region" description="Helical" evidence="9">
    <location>
        <begin position="386"/>
        <end position="409"/>
    </location>
</feature>
<feature type="transmembrane region" description="Helical" evidence="9">
    <location>
        <begin position="421"/>
        <end position="443"/>
    </location>
</feature>
<comment type="subunit">
    <text evidence="9">Homodimer.</text>
</comment>
<accession>A0A8G2F536</accession>
<evidence type="ECO:0000256" key="7">
    <source>
        <dbReference type="ARBA" id="ARBA00023136"/>
    </source>
</evidence>
<sequence length="448" mass="50094">MIELTKEYIENLKNIIERKEDDKARELLHELYPADIAELYQELNLREAIYLYLLMDGDKAADVLMELDEEDRHKLLKELPSELIAKRFVDNMETDDAVDLMRELDEDTQEEILSHIKDVEQAGDIVDLLKYDEDTAGGLMGTEMIVVNENWSMPQCIDEMRKQAEEMDEIYYVYVIDDDERLKGVLPLQRLITNPSVSKIKHVMKKDPISVHESDSIEDVSQTIEKYDLVALPVVDSIGRLVGRITIDDVMDEIREQHEREYQLASGISQDVETSDNVFMQTAARLPWLLIGMIGGLGNSVILGGFESSFAANPKMALFIPLIGGTGGNVGIQSSAIVVQGLANNTLKEGHIVSQILKESVVSLINASIISLVVFIYNFFMLGDRAITASVSLSLFAVVMFASIFGTLVPMTLNRMNVDPALATGPFITITNDIIGMMIYMFITSALA</sequence>
<dbReference type="GO" id="GO:0005886">
    <property type="term" value="C:plasma membrane"/>
    <property type="evidence" value="ECO:0007669"/>
    <property type="project" value="UniProtKB-SubCell"/>
</dbReference>
<evidence type="ECO:0000313" key="11">
    <source>
        <dbReference type="EMBL" id="SEG13185.1"/>
    </source>
</evidence>
<comment type="caution">
    <text evidence="11">The sequence shown here is derived from an EMBL/GenBank/DDBJ whole genome shotgun (WGS) entry which is preliminary data.</text>
</comment>
<keyword evidence="4 9" id="KW-0812">Transmembrane</keyword>
<comment type="function">
    <text evidence="9">Acts as a magnesium transporter.</text>
</comment>
<gene>
    <name evidence="11" type="ORF">SAMN05444001_11623</name>
</gene>
<dbReference type="SMART" id="SM00924">
    <property type="entry name" value="MgtE_N"/>
    <property type="match status" value="1"/>
</dbReference>
<keyword evidence="8" id="KW-0129">CBS domain</keyword>
<dbReference type="CDD" id="cd04606">
    <property type="entry name" value="CBS_pair_Mg_transporter"/>
    <property type="match status" value="1"/>
</dbReference>
<dbReference type="PANTHER" id="PTHR43773:SF1">
    <property type="entry name" value="MAGNESIUM TRANSPORTER MGTE"/>
    <property type="match status" value="1"/>
</dbReference>
<evidence type="ECO:0000256" key="1">
    <source>
        <dbReference type="ARBA" id="ARBA00004141"/>
    </source>
</evidence>
<dbReference type="Gene3D" id="1.25.60.10">
    <property type="entry name" value="MgtE N-terminal domain-like"/>
    <property type="match status" value="1"/>
</dbReference>